<dbReference type="EMBL" id="AP006840">
    <property type="protein sequence ID" value="BAD39122.1"/>
    <property type="molecule type" value="Genomic_DNA"/>
</dbReference>
<keyword evidence="3" id="KW-1185">Reference proteome</keyword>
<organism evidence="2 3">
    <name type="scientific">Symbiobacterium thermophilum (strain DSM 24528 / JCM 14929 / IAM 14863 / T)</name>
    <dbReference type="NCBI Taxonomy" id="292459"/>
    <lineage>
        <taxon>Bacteria</taxon>
        <taxon>Bacillati</taxon>
        <taxon>Bacillota</taxon>
        <taxon>Clostridia</taxon>
        <taxon>Eubacteriales</taxon>
        <taxon>Symbiobacteriaceae</taxon>
        <taxon>Symbiobacterium</taxon>
    </lineage>
</organism>
<dbReference type="Proteomes" id="UP000000417">
    <property type="component" value="Chromosome"/>
</dbReference>
<dbReference type="KEGG" id="sth:STH137"/>
<dbReference type="HOGENOM" id="CLU_117097_1_0_9"/>
<accession>Q67T71</accession>
<dbReference type="STRING" id="292459.STH137"/>
<protein>
    <submittedName>
        <fullName evidence="2">Uncharacterized protein</fullName>
    </submittedName>
</protein>
<evidence type="ECO:0000313" key="3">
    <source>
        <dbReference type="Proteomes" id="UP000000417"/>
    </source>
</evidence>
<evidence type="ECO:0000313" key="2">
    <source>
        <dbReference type="EMBL" id="BAD39122.1"/>
    </source>
</evidence>
<reference evidence="2 3" key="1">
    <citation type="journal article" date="2004" name="Nucleic Acids Res.">
        <title>Genome sequence of Symbiobacterium thermophilum, an uncultivable bacterium that depends on microbial commensalism.</title>
        <authorList>
            <person name="Ueda K."/>
            <person name="Yamashita A."/>
            <person name="Ishikawa J."/>
            <person name="Shimada M."/>
            <person name="Watsuji T."/>
            <person name="Morimura K."/>
            <person name="Ikeda H."/>
            <person name="Hattori M."/>
            <person name="Beppu T."/>
        </authorList>
    </citation>
    <scope>NUCLEOTIDE SEQUENCE [LARGE SCALE GENOMIC DNA]</scope>
    <source>
        <strain evidence="3">T / IAM 14863</strain>
    </source>
</reference>
<dbReference type="AlphaFoldDB" id="Q67T71"/>
<evidence type="ECO:0000256" key="1">
    <source>
        <dbReference type="SAM" id="SignalP"/>
    </source>
</evidence>
<name>Q67T71_SYMTH</name>
<gene>
    <name evidence="2" type="ordered locus">STH137</name>
</gene>
<feature type="chain" id="PRO_5004269371" evidence="1">
    <location>
        <begin position="35"/>
        <end position="143"/>
    </location>
</feature>
<keyword evidence="1" id="KW-0732">Signal</keyword>
<proteinExistence type="predicted"/>
<dbReference type="eggNOG" id="ENOG5032Y5Z">
    <property type="taxonomic scope" value="Bacteria"/>
</dbReference>
<sequence length="143" mass="14915">MEGSELRMPHRWRNLSLLVAAALLVGLAAGRVMAETAEPGTGGDPLVSKSYVDLVALYRVVEVSAGQKVIGEAGTELVLRGGRATAIDSALGGLLDVTAGTDIRGGSRIPANHLIVVPRSDGRGFQAETDLVLMVKGRVTIQD</sequence>
<feature type="signal peptide" evidence="1">
    <location>
        <begin position="1"/>
        <end position="34"/>
    </location>
</feature>